<dbReference type="GO" id="GO:0046856">
    <property type="term" value="P:phosphatidylinositol dephosphorylation"/>
    <property type="evidence" value="ECO:0007669"/>
    <property type="project" value="InterPro"/>
</dbReference>
<dbReference type="PANTHER" id="PTHR45738">
    <property type="entry name" value="POLYPHOSPHOINOSITIDE PHOSPHATASE"/>
    <property type="match status" value="1"/>
</dbReference>
<dbReference type="InterPro" id="IPR002013">
    <property type="entry name" value="SAC_dom"/>
</dbReference>
<comment type="subcellular location">
    <subcellularLocation>
        <location evidence="1">Endomembrane system</location>
    </subcellularLocation>
</comment>
<evidence type="ECO:0000256" key="2">
    <source>
        <dbReference type="ARBA" id="ARBA00022801"/>
    </source>
</evidence>
<dbReference type="PANTHER" id="PTHR45738:SF5">
    <property type="entry name" value="POLYPHOSPHOINOSITIDE PHOSPHATASE"/>
    <property type="match status" value="1"/>
</dbReference>
<keyword evidence="3" id="KW-0472">Membrane</keyword>
<dbReference type="GO" id="GO:0043813">
    <property type="term" value="F:phosphatidylinositol-3,5-bisphosphate 5-phosphatase activity"/>
    <property type="evidence" value="ECO:0007669"/>
    <property type="project" value="InterPro"/>
</dbReference>
<evidence type="ECO:0000313" key="5">
    <source>
        <dbReference type="EMBL" id="OMJ72978.1"/>
    </source>
</evidence>
<comment type="caution">
    <text evidence="5">The sequence shown here is derived from an EMBL/GenBank/DDBJ whole genome shotgun (WGS) entry which is preliminary data.</text>
</comment>
<sequence length="785" mass="91821">MEAYRDIAIYDLGNHFLLIGRPKSAAFYKLLKIKKAPCLLEIQEVKKTFNKSDIGIYLKDMLRDENKQPLIKAEVLLGAVKFLQGYYLYIVTKKTKVAILRGKSLYRVDSAKLFKLFTDKKTKDEKKYLDIFNSLDIQLGFYFSYSYDLTHTLQENILNTLMTLQPERTRSRARTFHSVTDHESIIAFEQKELYDWKTMFVWNHDMIEGFYSILTDKNWLVPIMHGFIGYRNLTILGRKYDLVVISRRSRHFAGTRYLKRGLSEEGKVANDVETEQILIEKIPNGKITAFVQHRGSVPLFWCQDPNSMLPSPPIILNQNDFLHYGTIRHFSDMLQRYGAPIVIINLLRNNDKNKEFYLSREYKDTVENLNEQIPEEYKLEYTSFDIKNEIKKSKKTYEESFYNQYKDVIKKTSIFTAFCKKDKIETNLQIGVIRTNCVDCIDRTNEGQLLISHLALEMQLKELGVCESLSKKSEIVQSLTKLFEEMGDAIALQYSGSIAHKATNSKEKSKQSKLIVATQRHLANLIKDSKKQQAINLYLGIFKPDLYPIPLWEISDDFRLHNKLQFTNWSGGKWWKFEINKFYQRLALRKEKVNKNSFKISGKVHKVVNRVKVFNYDKNLLVSDCSNTIRSLDKKYPGMLADTIEISIQEDVREELVKEEPNKNEVQKKNAYFGKLDLYEEETEFFESYVKLAEVGAPDNFHLAIVNEELHCDVKEVDCSEFEEYLNLQGDGRKLLHEFEDENEGDSKSMKAEIVDIIIIDSYLDECRPPLFFKCIHYKELHSNL</sequence>
<accession>A0A1R2B865</accession>
<dbReference type="OrthoDB" id="405996at2759"/>
<evidence type="ECO:0000313" key="6">
    <source>
        <dbReference type="Proteomes" id="UP000187209"/>
    </source>
</evidence>
<reference evidence="5 6" key="1">
    <citation type="submission" date="2016-11" db="EMBL/GenBank/DDBJ databases">
        <title>The macronuclear genome of Stentor coeruleus: a giant cell with tiny introns.</title>
        <authorList>
            <person name="Slabodnick M."/>
            <person name="Ruby J.G."/>
            <person name="Reiff S.B."/>
            <person name="Swart E.C."/>
            <person name="Gosai S."/>
            <person name="Prabakaran S."/>
            <person name="Witkowska E."/>
            <person name="Larue G.E."/>
            <person name="Fisher S."/>
            <person name="Freeman R.M."/>
            <person name="Gunawardena J."/>
            <person name="Chu W."/>
            <person name="Stover N.A."/>
            <person name="Gregory B.D."/>
            <person name="Nowacki M."/>
            <person name="Derisi J."/>
            <person name="Roy S.W."/>
            <person name="Marshall W.F."/>
            <person name="Sood P."/>
        </authorList>
    </citation>
    <scope>NUCLEOTIDE SEQUENCE [LARGE SCALE GENOMIC DNA]</scope>
    <source>
        <strain evidence="5">WM001</strain>
    </source>
</reference>
<organism evidence="5 6">
    <name type="scientific">Stentor coeruleus</name>
    <dbReference type="NCBI Taxonomy" id="5963"/>
    <lineage>
        <taxon>Eukaryota</taxon>
        <taxon>Sar</taxon>
        <taxon>Alveolata</taxon>
        <taxon>Ciliophora</taxon>
        <taxon>Postciliodesmatophora</taxon>
        <taxon>Heterotrichea</taxon>
        <taxon>Heterotrichida</taxon>
        <taxon>Stentoridae</taxon>
        <taxon>Stentor</taxon>
    </lineage>
</organism>
<proteinExistence type="predicted"/>
<gene>
    <name evidence="5" type="ORF">SteCoe_28462</name>
</gene>
<evidence type="ECO:0000256" key="1">
    <source>
        <dbReference type="ARBA" id="ARBA00004308"/>
    </source>
</evidence>
<dbReference type="Proteomes" id="UP000187209">
    <property type="component" value="Unassembled WGS sequence"/>
</dbReference>
<dbReference type="EMBL" id="MPUH01000858">
    <property type="protein sequence ID" value="OMJ72978.1"/>
    <property type="molecule type" value="Genomic_DNA"/>
</dbReference>
<keyword evidence="6" id="KW-1185">Reference proteome</keyword>
<dbReference type="InterPro" id="IPR043573">
    <property type="entry name" value="Fig4-like"/>
</dbReference>
<evidence type="ECO:0000256" key="3">
    <source>
        <dbReference type="ARBA" id="ARBA00023136"/>
    </source>
</evidence>
<dbReference type="Pfam" id="PF02383">
    <property type="entry name" value="Syja_N"/>
    <property type="match status" value="1"/>
</dbReference>
<keyword evidence="2" id="KW-0378">Hydrolase</keyword>
<protein>
    <recommendedName>
        <fullName evidence="4">SAC domain-containing protein</fullName>
    </recommendedName>
</protein>
<dbReference type="PROSITE" id="PS50275">
    <property type="entry name" value="SAC"/>
    <property type="match status" value="1"/>
</dbReference>
<dbReference type="AlphaFoldDB" id="A0A1R2B865"/>
<feature type="domain" description="SAC" evidence="4">
    <location>
        <begin position="132"/>
        <end position="496"/>
    </location>
</feature>
<evidence type="ECO:0000259" key="4">
    <source>
        <dbReference type="PROSITE" id="PS50275"/>
    </source>
</evidence>
<name>A0A1R2B865_9CILI</name>
<dbReference type="GO" id="GO:0012505">
    <property type="term" value="C:endomembrane system"/>
    <property type="evidence" value="ECO:0007669"/>
    <property type="project" value="UniProtKB-SubCell"/>
</dbReference>